<accession>A0A8H3HWG9</accession>
<protein>
    <submittedName>
        <fullName evidence="2">Uncharacterized protein</fullName>
    </submittedName>
</protein>
<gene>
    <name evidence="2" type="ORF">RDB_LOCUS40746</name>
</gene>
<dbReference type="AlphaFoldDB" id="A0A8H3HWG9"/>
<name>A0A8H3HWG9_9AGAM</name>
<feature type="non-terminal residue" evidence="2">
    <location>
        <position position="1"/>
    </location>
</feature>
<evidence type="ECO:0000313" key="3">
    <source>
        <dbReference type="Proteomes" id="UP000663827"/>
    </source>
</evidence>
<evidence type="ECO:0000256" key="1">
    <source>
        <dbReference type="SAM" id="MobiDB-lite"/>
    </source>
</evidence>
<sequence length="139" mass="15785">LGATPLSFDSTVELRRHQPRLARSTSRLHHHHHPDCPARRPLTTDPTHLPEKAAVTLDSSLGSLPQWRPMHDVPSWGNKNNRRPRIGLRTHPTTVQRCSICRDRGAEKIARRGLLECTLTIARTDLAQTLGHTRMRVHD</sequence>
<reference evidence="2" key="1">
    <citation type="submission" date="2021-01" db="EMBL/GenBank/DDBJ databases">
        <authorList>
            <person name="Kaushik A."/>
        </authorList>
    </citation>
    <scope>NUCLEOTIDE SEQUENCE</scope>
    <source>
        <strain evidence="2">AG5</strain>
    </source>
</reference>
<proteinExistence type="predicted"/>
<dbReference type="Proteomes" id="UP000663827">
    <property type="component" value="Unassembled WGS sequence"/>
</dbReference>
<dbReference type="EMBL" id="CAJNJQ010000809">
    <property type="protein sequence ID" value="CAE7101310.1"/>
    <property type="molecule type" value="Genomic_DNA"/>
</dbReference>
<evidence type="ECO:0000313" key="2">
    <source>
        <dbReference type="EMBL" id="CAE7101310.1"/>
    </source>
</evidence>
<organism evidence="2 3">
    <name type="scientific">Rhizoctonia solani</name>
    <dbReference type="NCBI Taxonomy" id="456999"/>
    <lineage>
        <taxon>Eukaryota</taxon>
        <taxon>Fungi</taxon>
        <taxon>Dikarya</taxon>
        <taxon>Basidiomycota</taxon>
        <taxon>Agaricomycotina</taxon>
        <taxon>Agaricomycetes</taxon>
        <taxon>Cantharellales</taxon>
        <taxon>Ceratobasidiaceae</taxon>
        <taxon>Rhizoctonia</taxon>
    </lineage>
</organism>
<feature type="region of interest" description="Disordered" evidence="1">
    <location>
        <begin position="20"/>
        <end position="43"/>
    </location>
</feature>
<comment type="caution">
    <text evidence="2">The sequence shown here is derived from an EMBL/GenBank/DDBJ whole genome shotgun (WGS) entry which is preliminary data.</text>
</comment>